<dbReference type="EMBL" id="SHKW01000001">
    <property type="protein sequence ID" value="RZU42280.1"/>
    <property type="molecule type" value="Genomic_DNA"/>
</dbReference>
<evidence type="ECO:0000313" key="10">
    <source>
        <dbReference type="EMBL" id="RZU42280.1"/>
    </source>
</evidence>
<dbReference type="PANTHER" id="PTHR30469">
    <property type="entry name" value="MULTIDRUG RESISTANCE PROTEIN MDTA"/>
    <property type="match status" value="1"/>
</dbReference>
<name>A0A4Q7YX22_9BACT</name>
<dbReference type="InterPro" id="IPR006143">
    <property type="entry name" value="RND_pump_MFP"/>
</dbReference>
<dbReference type="InterPro" id="IPR058625">
    <property type="entry name" value="MdtA-like_BSH"/>
</dbReference>
<keyword evidence="4" id="KW-0997">Cell inner membrane</keyword>
<dbReference type="Gene3D" id="2.40.30.170">
    <property type="match status" value="1"/>
</dbReference>
<evidence type="ECO:0000256" key="6">
    <source>
        <dbReference type="SAM" id="MobiDB-lite"/>
    </source>
</evidence>
<comment type="similarity">
    <text evidence="2">Belongs to the membrane fusion protein (MFP) (TC 8.A.1) family.</text>
</comment>
<keyword evidence="11" id="KW-1185">Reference proteome</keyword>
<accession>A0A4Q7YX22</accession>
<dbReference type="Pfam" id="PF25876">
    <property type="entry name" value="HH_MFP_RND"/>
    <property type="match status" value="1"/>
</dbReference>
<feature type="region of interest" description="Disordered" evidence="6">
    <location>
        <begin position="419"/>
        <end position="483"/>
    </location>
</feature>
<dbReference type="PANTHER" id="PTHR30469:SF12">
    <property type="entry name" value="MULTIDRUG RESISTANCE PROTEIN MDTA"/>
    <property type="match status" value="1"/>
</dbReference>
<keyword evidence="3" id="KW-1003">Cell membrane</keyword>
<dbReference type="AlphaFoldDB" id="A0A4Q7YX22"/>
<dbReference type="RefSeq" id="WP_130420058.1">
    <property type="nucleotide sequence ID" value="NZ_SHKW01000001.1"/>
</dbReference>
<dbReference type="SUPFAM" id="SSF111369">
    <property type="entry name" value="HlyD-like secretion proteins"/>
    <property type="match status" value="1"/>
</dbReference>
<evidence type="ECO:0000256" key="2">
    <source>
        <dbReference type="ARBA" id="ARBA00009477"/>
    </source>
</evidence>
<protein>
    <submittedName>
        <fullName evidence="10">Multidrug efflux system membrane fusion protein</fullName>
    </submittedName>
</protein>
<evidence type="ECO:0000259" key="7">
    <source>
        <dbReference type="Pfam" id="PF25876"/>
    </source>
</evidence>
<organism evidence="10 11">
    <name type="scientific">Edaphobacter modestus</name>
    <dbReference type="NCBI Taxonomy" id="388466"/>
    <lineage>
        <taxon>Bacteria</taxon>
        <taxon>Pseudomonadati</taxon>
        <taxon>Acidobacteriota</taxon>
        <taxon>Terriglobia</taxon>
        <taxon>Terriglobales</taxon>
        <taxon>Acidobacteriaceae</taxon>
        <taxon>Edaphobacter</taxon>
    </lineage>
</organism>
<evidence type="ECO:0000313" key="11">
    <source>
        <dbReference type="Proteomes" id="UP000292958"/>
    </source>
</evidence>
<feature type="region of interest" description="Disordered" evidence="6">
    <location>
        <begin position="1"/>
        <end position="31"/>
    </location>
</feature>
<sequence>MSSAPISEHETKPALSAHKPHPPLPEPEPPQRSGFRKWIIMLAIVLVVGAAIWKIRKNTEEQTAQGQKMAAMLDRPTPVQTVKVQQKTMPIYLTALGTVTGYNTVTLKSRVDGQLNRVNVREGQRVRQGDLLAEIDPAPYQATLAQAQGQLARDQAQHANDQAQSNRYRALFEAGVVSHEAAQAQEALAGQSAGAILQDQAAIQAAKVNVNYTKITSPINGVVGLRQVDPGNIVHASDTNGLLVVTQLEPIAVIFTLPEDHLPEVLDLIRKGKKLAVEAYDRSGATHLATGSVLTVDNQIDTTTGTVKVKAVFDNKDGALFPNQFVNVRLVLQQRPNAIVIPSAALLSGSQGNYVYLVKPGDPPAELQPAPPAAGQRQGKAGRVASGAGPAQNQPTFYVVAQPVKVDLTEGAQVILSSGVNPGDPIVVDGQEKLRNGSRVIPRQSSNPNGPRAVNPNRAATGVGSDDKGSTQQPQGRSGGQQP</sequence>
<feature type="domain" description="Multidrug resistance protein MdtA-like beta-barrel" evidence="9">
    <location>
        <begin position="250"/>
        <end position="331"/>
    </location>
</feature>
<evidence type="ECO:0000256" key="1">
    <source>
        <dbReference type="ARBA" id="ARBA00004236"/>
    </source>
</evidence>
<reference evidence="10 11" key="1">
    <citation type="submission" date="2019-02" db="EMBL/GenBank/DDBJ databases">
        <title>Genomic Encyclopedia of Archaeal and Bacterial Type Strains, Phase II (KMG-II): from individual species to whole genera.</title>
        <authorList>
            <person name="Goeker M."/>
        </authorList>
    </citation>
    <scope>NUCLEOTIDE SEQUENCE [LARGE SCALE GENOMIC DNA]</scope>
    <source>
        <strain evidence="10 11">DSM 18101</strain>
    </source>
</reference>
<evidence type="ECO:0000259" key="9">
    <source>
        <dbReference type="Pfam" id="PF25944"/>
    </source>
</evidence>
<dbReference type="Pfam" id="PF25944">
    <property type="entry name" value="Beta-barrel_RND"/>
    <property type="match status" value="1"/>
</dbReference>
<dbReference type="InterPro" id="IPR058626">
    <property type="entry name" value="MdtA-like_b-barrel"/>
</dbReference>
<proteinExistence type="inferred from homology"/>
<dbReference type="Proteomes" id="UP000292958">
    <property type="component" value="Unassembled WGS sequence"/>
</dbReference>
<dbReference type="InterPro" id="IPR058624">
    <property type="entry name" value="MdtA-like_HH"/>
</dbReference>
<dbReference type="Gene3D" id="2.40.50.100">
    <property type="match status" value="1"/>
</dbReference>
<evidence type="ECO:0000259" key="8">
    <source>
        <dbReference type="Pfam" id="PF25917"/>
    </source>
</evidence>
<feature type="region of interest" description="Disordered" evidence="6">
    <location>
        <begin position="363"/>
        <end position="393"/>
    </location>
</feature>
<dbReference type="GO" id="GO:0015562">
    <property type="term" value="F:efflux transmembrane transporter activity"/>
    <property type="evidence" value="ECO:0007669"/>
    <property type="project" value="TreeGrafter"/>
</dbReference>
<dbReference type="Pfam" id="PF25917">
    <property type="entry name" value="BSH_RND"/>
    <property type="match status" value="1"/>
</dbReference>
<comment type="subcellular location">
    <subcellularLocation>
        <location evidence="1">Cell membrane</location>
    </subcellularLocation>
</comment>
<feature type="domain" description="Multidrug resistance protein MdtA-like alpha-helical hairpin" evidence="7">
    <location>
        <begin position="143"/>
        <end position="213"/>
    </location>
</feature>
<feature type="domain" description="Multidrug resistance protein MdtA-like barrel-sandwich hybrid" evidence="8">
    <location>
        <begin position="103"/>
        <end position="246"/>
    </location>
</feature>
<gene>
    <name evidence="10" type="ORF">BDD14_3838</name>
</gene>
<dbReference type="Gene3D" id="1.10.287.470">
    <property type="entry name" value="Helix hairpin bin"/>
    <property type="match status" value="1"/>
</dbReference>
<dbReference type="GO" id="GO:1990281">
    <property type="term" value="C:efflux pump complex"/>
    <property type="evidence" value="ECO:0007669"/>
    <property type="project" value="TreeGrafter"/>
</dbReference>
<dbReference type="Gene3D" id="2.40.420.20">
    <property type="match status" value="1"/>
</dbReference>
<keyword evidence="5" id="KW-0472">Membrane</keyword>
<comment type="caution">
    <text evidence="10">The sequence shown here is derived from an EMBL/GenBank/DDBJ whole genome shotgun (WGS) entry which is preliminary data.</text>
</comment>
<dbReference type="OrthoDB" id="9783047at2"/>
<evidence type="ECO:0000256" key="3">
    <source>
        <dbReference type="ARBA" id="ARBA00022475"/>
    </source>
</evidence>
<evidence type="ECO:0000256" key="4">
    <source>
        <dbReference type="ARBA" id="ARBA00022519"/>
    </source>
</evidence>
<dbReference type="NCBIfam" id="TIGR01730">
    <property type="entry name" value="RND_mfp"/>
    <property type="match status" value="1"/>
</dbReference>
<evidence type="ECO:0000256" key="5">
    <source>
        <dbReference type="ARBA" id="ARBA00023136"/>
    </source>
</evidence>